<keyword evidence="3" id="KW-1185">Reference proteome</keyword>
<protein>
    <submittedName>
        <fullName evidence="2">Type I-E CRISPR-associated protein Cse2/CasB</fullName>
    </submittedName>
</protein>
<feature type="compositionally biased region" description="Gly residues" evidence="1">
    <location>
        <begin position="263"/>
        <end position="273"/>
    </location>
</feature>
<name>A0ABS2V7F5_9ACTN</name>
<evidence type="ECO:0000313" key="3">
    <source>
        <dbReference type="Proteomes" id="UP000664109"/>
    </source>
</evidence>
<organism evidence="2 3">
    <name type="scientific">Streptomyces zhihengii</name>
    <dbReference type="NCBI Taxonomy" id="1818004"/>
    <lineage>
        <taxon>Bacteria</taxon>
        <taxon>Bacillati</taxon>
        <taxon>Actinomycetota</taxon>
        <taxon>Actinomycetes</taxon>
        <taxon>Kitasatosporales</taxon>
        <taxon>Streptomycetaceae</taxon>
        <taxon>Streptomyces</taxon>
    </lineage>
</organism>
<sequence>MAVARILPALQGGYRQDVSWAVADVARLRREAGRQAHESPTAWGLGHLEALGTLRLERVNAQREARAAGSVDPALLSSRGYTAREGQERREDNAVHLAVTLWALHQQSMRDERMHLPGWALGRSVRRLALGETGTGRQSGAKGAEGGGKSDADGADAARRASEAEPTDAKSGSARPSEAGALNETVRKRYVRVGTSTDIMVLATRLRELVLMLRGARIPLDYVRLADQVYRWQQPTARDSVTRAWGVELHRQYWGPEMEGSEETGGPGDGRTAGMGDESGDAWGADA</sequence>
<dbReference type="Gene3D" id="1.10.520.40">
    <property type="entry name" value="CRISPR-associated protein Cse2"/>
    <property type="match status" value="1"/>
</dbReference>
<feature type="region of interest" description="Disordered" evidence="1">
    <location>
        <begin position="257"/>
        <end position="287"/>
    </location>
</feature>
<proteinExistence type="predicted"/>
<dbReference type="EMBL" id="JAFEJA010000003">
    <property type="protein sequence ID" value="MBM9624675.1"/>
    <property type="molecule type" value="Genomic_DNA"/>
</dbReference>
<evidence type="ECO:0000256" key="1">
    <source>
        <dbReference type="SAM" id="MobiDB-lite"/>
    </source>
</evidence>
<comment type="caution">
    <text evidence="2">The sequence shown here is derived from an EMBL/GenBank/DDBJ whole genome shotgun (WGS) entry which is preliminary data.</text>
</comment>
<feature type="region of interest" description="Disordered" evidence="1">
    <location>
        <begin position="131"/>
        <end position="181"/>
    </location>
</feature>
<accession>A0ABS2V7F5</accession>
<dbReference type="InterPro" id="IPR038287">
    <property type="entry name" value="Cse2_sf"/>
</dbReference>
<dbReference type="Pfam" id="PF09485">
    <property type="entry name" value="CRISPR_Cse2"/>
    <property type="match status" value="1"/>
</dbReference>
<dbReference type="Proteomes" id="UP000664109">
    <property type="component" value="Unassembled WGS sequence"/>
</dbReference>
<reference evidence="2 3" key="1">
    <citation type="journal article" date="2016" name="Arch. Microbiol.">
        <title>Streptomyces zhihengii sp. nov., isolated from rhizospheric soil of Psammosilene tunicoides.</title>
        <authorList>
            <person name="Huang M.J."/>
            <person name="Fei J.J."/>
            <person name="Salam N."/>
            <person name="Kim C.J."/>
            <person name="Hozzein W.N."/>
            <person name="Xiao M."/>
            <person name="Huang H.Q."/>
            <person name="Li W.J."/>
        </authorList>
    </citation>
    <scope>NUCLEOTIDE SEQUENCE [LARGE SCALE GENOMIC DNA]</scope>
    <source>
        <strain evidence="2 3">YIM T102</strain>
    </source>
</reference>
<gene>
    <name evidence="2" type="ORF">JE024_39790</name>
</gene>
<feature type="compositionally biased region" description="Basic and acidic residues" evidence="1">
    <location>
        <begin position="148"/>
        <end position="163"/>
    </location>
</feature>
<geneLocation type="plasmid" evidence="2">
    <name>unnamed1</name>
</geneLocation>
<evidence type="ECO:0000313" key="2">
    <source>
        <dbReference type="EMBL" id="MBM9624675.1"/>
    </source>
</evidence>
<dbReference type="RefSeq" id="WP_205378824.1">
    <property type="nucleotide sequence ID" value="NZ_JAFEJA010000003.1"/>
</dbReference>
<dbReference type="NCBIfam" id="TIGR02548">
    <property type="entry name" value="casB_cse2"/>
    <property type="match status" value="1"/>
</dbReference>
<dbReference type="InterPro" id="IPR013382">
    <property type="entry name" value="CRISPR-assoc_prot_Cse2"/>
</dbReference>
<keyword evidence="2" id="KW-0614">Plasmid</keyword>